<dbReference type="GO" id="GO:0006508">
    <property type="term" value="P:proteolysis"/>
    <property type="evidence" value="ECO:0007669"/>
    <property type="project" value="InterPro"/>
</dbReference>
<dbReference type="RefSeq" id="WP_020961798.1">
    <property type="nucleotide sequence ID" value="NZ_CP007493.1"/>
</dbReference>
<reference evidence="5" key="1">
    <citation type="book" date="2010" name="EXTREMOPHILES" publisher="0:0-0">
        <title>Complete genome sequences of ten hyperthermophilic archaea reveal their metabolic capabilities and possible ecological roles.</title>
        <editorList>
            <person name="?"/>
        </editorList>
        <authorList>
            <person name="Ravin N.V."/>
            <person name="Mardanov A.V."/>
            <person name="Bonch-Osmolovskaya E.A."/>
            <person name="Skryabin K.G."/>
        </authorList>
    </citation>
    <scope>NUCLEOTIDE SEQUENCE [LARGE SCALE GENOMIC DNA]</scope>
    <source>
        <strain evidence="5">1505</strain>
    </source>
</reference>
<dbReference type="PROSITE" id="PS51786">
    <property type="entry name" value="LON_PROTEOLYTIC"/>
    <property type="match status" value="1"/>
</dbReference>
<dbReference type="GO" id="GO:0016020">
    <property type="term" value="C:membrane"/>
    <property type="evidence" value="ECO:0007669"/>
    <property type="project" value="UniProtKB-SubCell"/>
</dbReference>
<evidence type="ECO:0000313" key="4">
    <source>
        <dbReference type="EMBL" id="AJB42230.1"/>
    </source>
</evidence>
<feature type="compositionally biased region" description="Low complexity" evidence="2">
    <location>
        <begin position="583"/>
        <end position="602"/>
    </location>
</feature>
<dbReference type="InterPro" id="IPR027065">
    <property type="entry name" value="Lon_Prtase"/>
</dbReference>
<dbReference type="InterPro" id="IPR020568">
    <property type="entry name" value="Ribosomal_Su5_D2-typ_SF"/>
</dbReference>
<dbReference type="GeneID" id="25406591"/>
<dbReference type="KEGG" id="tcb:TCARB_1182"/>
<gene>
    <name evidence="4" type="ORF">TCARB_1182</name>
</gene>
<evidence type="ECO:0000313" key="5">
    <source>
        <dbReference type="Proteomes" id="UP000266720"/>
    </source>
</evidence>
<dbReference type="InterPro" id="IPR008269">
    <property type="entry name" value="Lon_proteolytic"/>
</dbReference>
<organism evidence="4 5">
    <name type="scientific">Thermofilum adornatum 1505</name>
    <dbReference type="NCBI Taxonomy" id="697581"/>
    <lineage>
        <taxon>Archaea</taxon>
        <taxon>Thermoproteota</taxon>
        <taxon>Thermoprotei</taxon>
        <taxon>Thermofilales</taxon>
        <taxon>Thermofilaceae</taxon>
        <taxon>Thermofilum</taxon>
    </lineage>
</organism>
<dbReference type="EMBL" id="CP007493">
    <property type="protein sequence ID" value="AJB42230.1"/>
    <property type="molecule type" value="Genomic_DNA"/>
</dbReference>
<evidence type="ECO:0000259" key="3">
    <source>
        <dbReference type="PROSITE" id="PS51786"/>
    </source>
</evidence>
<dbReference type="SUPFAM" id="SSF54211">
    <property type="entry name" value="Ribosomal protein S5 domain 2-like"/>
    <property type="match status" value="1"/>
</dbReference>
<dbReference type="GeneID" id="16572750"/>
<proteinExistence type="predicted"/>
<name>A0A3G1A5T6_9CREN</name>
<evidence type="ECO:0000256" key="1">
    <source>
        <dbReference type="ARBA" id="ARBA00004141"/>
    </source>
</evidence>
<accession>A0A3G1A5T6</accession>
<dbReference type="GO" id="GO:0004252">
    <property type="term" value="F:serine-type endopeptidase activity"/>
    <property type="evidence" value="ECO:0007669"/>
    <property type="project" value="InterPro"/>
</dbReference>
<sequence>MSYRKLFAPIILVIFLLSLVPTSLSAPSQGQLKIIGSAWILAPAVAQTSTGMIGSATNISVFVTEGWGDVYVSTYSLTQEDFQGAATAAARVVTRLLGLNFSNYNYYFKVQGDAVIIGGPSAGVAMSIAVYSALTGKPINRSVTVTGMISPDGTVGPVGGVYEKAQAVAQAGAKIFLVPPGQSIVTQYQTVVKRIGPFRYYTTQPVVINLTDYAHKNWGLRVVEVTTLTDALYYFFGVKIPASYTTAPYLSSDAIKIIDKVRSQLTQIAQRELNEAYTKVNASRLTSVGKSTLNSYLDRYAKSYLSRASTRDVSSISLLTSSIAISRWIKLLVDYYSNVQLDQQVQAISDQITATIDELSNKAPRNVLELNILTLSIDKTVQALKLYNESANMWNTDPSTALQNIAFSSALIDEAKAWSNGLQAGVLPDSSQVAATYISVARSTWPYIYSVLSEAGGDLTLIDSSQIYYTLATSLYSSKKPLFAAIAAARSIALAEAAMLYFQAQASGKDPYTEVSRKNAMAVASTYPDMIASIYYLNQSSGAELQDRLAYLKLSSQLGELVQDLLKTINLKETVQQPKQGESTTPSQPSQTPSAPSNPQPSKNIGDWIQDILLKISLAFENLVNWIRKILGL</sequence>
<dbReference type="GO" id="GO:0005524">
    <property type="term" value="F:ATP binding"/>
    <property type="evidence" value="ECO:0007669"/>
    <property type="project" value="InterPro"/>
</dbReference>
<dbReference type="GO" id="GO:0004176">
    <property type="term" value="F:ATP-dependent peptidase activity"/>
    <property type="evidence" value="ECO:0007669"/>
    <property type="project" value="InterPro"/>
</dbReference>
<dbReference type="PRINTS" id="PR00830">
    <property type="entry name" value="ENDOLAPTASE"/>
</dbReference>
<dbReference type="Pfam" id="PF05362">
    <property type="entry name" value="Lon_C"/>
    <property type="match status" value="1"/>
</dbReference>
<dbReference type="PANTHER" id="PTHR10046">
    <property type="entry name" value="ATP DEPENDENT LON PROTEASE FAMILY MEMBER"/>
    <property type="match status" value="1"/>
</dbReference>
<dbReference type="Gene3D" id="3.30.230.10">
    <property type="match status" value="1"/>
</dbReference>
<dbReference type="STRING" id="697581.TCARB_1182"/>
<dbReference type="Proteomes" id="UP000266720">
    <property type="component" value="Chromosome"/>
</dbReference>
<protein>
    <recommendedName>
        <fullName evidence="3">Lon proteolytic domain-containing protein</fullName>
    </recommendedName>
</protein>
<dbReference type="InterPro" id="IPR014721">
    <property type="entry name" value="Ribsml_uS5_D2-typ_fold_subgr"/>
</dbReference>
<comment type="subcellular location">
    <subcellularLocation>
        <location evidence="1">Membrane</location>
        <topology evidence="1">Multi-pass membrane protein</topology>
    </subcellularLocation>
</comment>
<dbReference type="AlphaFoldDB" id="A0A3G1A5T6"/>
<evidence type="ECO:0000256" key="2">
    <source>
        <dbReference type="SAM" id="MobiDB-lite"/>
    </source>
</evidence>
<feature type="domain" description="Lon proteolytic" evidence="3">
    <location>
        <begin position="50"/>
        <end position="238"/>
    </location>
</feature>
<feature type="region of interest" description="Disordered" evidence="2">
    <location>
        <begin position="574"/>
        <end position="602"/>
    </location>
</feature>
<dbReference type="GO" id="GO:0030163">
    <property type="term" value="P:protein catabolic process"/>
    <property type="evidence" value="ECO:0007669"/>
    <property type="project" value="InterPro"/>
</dbReference>